<evidence type="ECO:0000256" key="1">
    <source>
        <dbReference type="SAM" id="MobiDB-lite"/>
    </source>
</evidence>
<dbReference type="Proteomes" id="UP000005824">
    <property type="component" value="Unassembled WGS sequence"/>
</dbReference>
<accession>B4D9U6</accession>
<dbReference type="InParanoid" id="B4D9U6"/>
<organism evidence="2 3">
    <name type="scientific">Chthoniobacter flavus Ellin428</name>
    <dbReference type="NCBI Taxonomy" id="497964"/>
    <lineage>
        <taxon>Bacteria</taxon>
        <taxon>Pseudomonadati</taxon>
        <taxon>Verrucomicrobiota</taxon>
        <taxon>Spartobacteria</taxon>
        <taxon>Chthoniobacterales</taxon>
        <taxon>Chthoniobacteraceae</taxon>
        <taxon>Chthoniobacter</taxon>
    </lineage>
</organism>
<comment type="caution">
    <text evidence="2">The sequence shown here is derived from an EMBL/GenBank/DDBJ whole genome shotgun (WGS) entry which is preliminary data.</text>
</comment>
<dbReference type="RefSeq" id="WP_006983007.1">
    <property type="nucleotide sequence ID" value="NZ_ABVL01000027.1"/>
</dbReference>
<proteinExistence type="predicted"/>
<protein>
    <submittedName>
        <fullName evidence="2">Uncharacterized protein</fullName>
    </submittedName>
</protein>
<keyword evidence="3" id="KW-1185">Reference proteome</keyword>
<dbReference type="EMBL" id="ABVL01000027">
    <property type="protein sequence ID" value="EDY16877.1"/>
    <property type="molecule type" value="Genomic_DNA"/>
</dbReference>
<name>B4D9U6_9BACT</name>
<evidence type="ECO:0000313" key="3">
    <source>
        <dbReference type="Proteomes" id="UP000005824"/>
    </source>
</evidence>
<sequence>MVYTLDSRNITAINYLTRIRAMKGARSRRAVCPIERQVASVMIPQIQFRDATLGSALDYLKKAVARESGNKVAVNFVVKLPAEQVATQTVTLSLSKVPFTEAVKYLASVANLDVEYQKYAIVLKPKADGTASATTTTGAPAATTPTGTNALPGAQ</sequence>
<evidence type="ECO:0000313" key="2">
    <source>
        <dbReference type="EMBL" id="EDY16877.1"/>
    </source>
</evidence>
<feature type="region of interest" description="Disordered" evidence="1">
    <location>
        <begin position="130"/>
        <end position="155"/>
    </location>
</feature>
<dbReference type="AlphaFoldDB" id="B4D9U6"/>
<reference evidence="2 3" key="1">
    <citation type="journal article" date="2011" name="J. Bacteriol.">
        <title>Genome sequence of Chthoniobacter flavus Ellin428, an aerobic heterotrophic soil bacterium.</title>
        <authorList>
            <person name="Kant R."/>
            <person name="van Passel M.W."/>
            <person name="Palva A."/>
            <person name="Lucas S."/>
            <person name="Lapidus A."/>
            <person name="Glavina Del Rio T."/>
            <person name="Dalin E."/>
            <person name="Tice H."/>
            <person name="Bruce D."/>
            <person name="Goodwin L."/>
            <person name="Pitluck S."/>
            <person name="Larimer F.W."/>
            <person name="Land M.L."/>
            <person name="Hauser L."/>
            <person name="Sangwan P."/>
            <person name="de Vos W.M."/>
            <person name="Janssen P.H."/>
            <person name="Smidt H."/>
        </authorList>
    </citation>
    <scope>NUCLEOTIDE SEQUENCE [LARGE SCALE GENOMIC DNA]</scope>
    <source>
        <strain evidence="2 3">Ellin428</strain>
    </source>
</reference>
<gene>
    <name evidence="2" type="ORF">CfE428DRAFT_5686</name>
</gene>